<feature type="signal peptide" evidence="1">
    <location>
        <begin position="1"/>
        <end position="21"/>
    </location>
</feature>
<reference evidence="2" key="1">
    <citation type="submission" date="2020-10" db="EMBL/GenBank/DDBJ databases">
        <authorList>
            <person name="Gilroy R."/>
        </authorList>
    </citation>
    <scope>NUCLEOTIDE SEQUENCE</scope>
    <source>
        <strain evidence="2">CHK152-2994</strain>
    </source>
</reference>
<keyword evidence="1" id="KW-0732">Signal</keyword>
<feature type="chain" id="PRO_5038888041" evidence="1">
    <location>
        <begin position="22"/>
        <end position="228"/>
    </location>
</feature>
<reference evidence="2" key="2">
    <citation type="journal article" date="2021" name="PeerJ">
        <title>Extensive microbial diversity within the chicken gut microbiome revealed by metagenomics and culture.</title>
        <authorList>
            <person name="Gilroy R."/>
            <person name="Ravi A."/>
            <person name="Getino M."/>
            <person name="Pursley I."/>
            <person name="Horton D.L."/>
            <person name="Alikhan N.F."/>
            <person name="Baker D."/>
            <person name="Gharbi K."/>
            <person name="Hall N."/>
            <person name="Watson M."/>
            <person name="Adriaenssens E.M."/>
            <person name="Foster-Nyarko E."/>
            <person name="Jarju S."/>
            <person name="Secka A."/>
            <person name="Antonio M."/>
            <person name="Oren A."/>
            <person name="Chaudhuri R.R."/>
            <person name="La Ragione R."/>
            <person name="Hildebrand F."/>
            <person name="Pallen M.J."/>
        </authorList>
    </citation>
    <scope>NUCLEOTIDE SEQUENCE</scope>
    <source>
        <strain evidence="2">CHK152-2994</strain>
    </source>
</reference>
<dbReference type="AlphaFoldDB" id="A0A9D1FUK9"/>
<name>A0A9D1FUK9_9BACT</name>
<evidence type="ECO:0000313" key="3">
    <source>
        <dbReference type="Proteomes" id="UP000824139"/>
    </source>
</evidence>
<dbReference type="Proteomes" id="UP000824139">
    <property type="component" value="Unassembled WGS sequence"/>
</dbReference>
<comment type="caution">
    <text evidence="2">The sequence shown here is derived from an EMBL/GenBank/DDBJ whole genome shotgun (WGS) entry which is preliminary data.</text>
</comment>
<evidence type="ECO:0000256" key="1">
    <source>
        <dbReference type="SAM" id="SignalP"/>
    </source>
</evidence>
<evidence type="ECO:0000313" key="2">
    <source>
        <dbReference type="EMBL" id="HIS82230.1"/>
    </source>
</evidence>
<gene>
    <name evidence="2" type="ORF">IAD41_01315</name>
</gene>
<organism evidence="2 3">
    <name type="scientific">Candidatus Scatenecus faecavium</name>
    <dbReference type="NCBI Taxonomy" id="2840915"/>
    <lineage>
        <taxon>Bacteria</taxon>
        <taxon>Candidatus Scatenecus</taxon>
    </lineage>
</organism>
<dbReference type="EMBL" id="DVJO01000029">
    <property type="protein sequence ID" value="HIS82230.1"/>
    <property type="molecule type" value="Genomic_DNA"/>
</dbReference>
<sequence>MKIKLLSVILSLVMLAGTAFAGPFSANAKTKRIPAGTKLSLQLLSPVTTVSGRSGGEFQAMIVNDQSVDSDVILPAGSMVRGSISKIVAPKRMSKGAILYMDFDHVVTPNGRQIPLSLSITGREDLTYDGGIVNGRGFGEAFRKTMKKSGDITKNSVNWANETFEDPAGGYFRLITVPVAAVGGAIGSTGYFVYDTIGDMVRKGEEVDLNTGEVLNVILTEPVDVPVI</sequence>
<protein>
    <submittedName>
        <fullName evidence="2">Uncharacterized protein</fullName>
    </submittedName>
</protein>
<accession>A0A9D1FUK9</accession>
<proteinExistence type="predicted"/>